<dbReference type="Pfam" id="PF12833">
    <property type="entry name" value="HTH_18"/>
    <property type="match status" value="1"/>
</dbReference>
<dbReference type="PROSITE" id="PS00041">
    <property type="entry name" value="HTH_ARAC_FAMILY_1"/>
    <property type="match status" value="1"/>
</dbReference>
<name>A0A563UHV5_9SPHI</name>
<evidence type="ECO:0000256" key="4">
    <source>
        <dbReference type="SAM" id="Phobius"/>
    </source>
</evidence>
<evidence type="ECO:0000313" key="7">
    <source>
        <dbReference type="Proteomes" id="UP000320042"/>
    </source>
</evidence>
<evidence type="ECO:0000256" key="1">
    <source>
        <dbReference type="ARBA" id="ARBA00023015"/>
    </source>
</evidence>
<feature type="domain" description="HTH araC/xylS-type" evidence="5">
    <location>
        <begin position="282"/>
        <end position="385"/>
    </location>
</feature>
<keyword evidence="2" id="KW-0238">DNA-binding</keyword>
<dbReference type="SUPFAM" id="SSF46689">
    <property type="entry name" value="Homeodomain-like"/>
    <property type="match status" value="1"/>
</dbReference>
<dbReference type="PANTHER" id="PTHR43280:SF29">
    <property type="entry name" value="ARAC-FAMILY TRANSCRIPTIONAL REGULATOR"/>
    <property type="match status" value="1"/>
</dbReference>
<keyword evidence="7" id="KW-1185">Reference proteome</keyword>
<dbReference type="InterPro" id="IPR018060">
    <property type="entry name" value="HTH_AraC"/>
</dbReference>
<feature type="transmembrane region" description="Helical" evidence="4">
    <location>
        <begin position="40"/>
        <end position="59"/>
    </location>
</feature>
<dbReference type="PANTHER" id="PTHR43280">
    <property type="entry name" value="ARAC-FAMILY TRANSCRIPTIONAL REGULATOR"/>
    <property type="match status" value="1"/>
</dbReference>
<proteinExistence type="predicted"/>
<dbReference type="AlphaFoldDB" id="A0A563UHV5"/>
<feature type="transmembrane region" description="Helical" evidence="4">
    <location>
        <begin position="71"/>
        <end position="91"/>
    </location>
</feature>
<evidence type="ECO:0000313" key="6">
    <source>
        <dbReference type="EMBL" id="TWR30945.1"/>
    </source>
</evidence>
<dbReference type="InterPro" id="IPR018062">
    <property type="entry name" value="HTH_AraC-typ_CS"/>
</dbReference>
<dbReference type="PROSITE" id="PS01124">
    <property type="entry name" value="HTH_ARAC_FAMILY_2"/>
    <property type="match status" value="1"/>
</dbReference>
<accession>A0A563UHV5</accession>
<keyword evidence="4" id="KW-0812">Transmembrane</keyword>
<feature type="transmembrane region" description="Helical" evidence="4">
    <location>
        <begin position="221"/>
        <end position="239"/>
    </location>
</feature>
<gene>
    <name evidence="6" type="ORF">FPZ43_00230</name>
</gene>
<feature type="transmembrane region" description="Helical" evidence="4">
    <location>
        <begin position="188"/>
        <end position="209"/>
    </location>
</feature>
<feature type="transmembrane region" description="Helical" evidence="4">
    <location>
        <begin position="12"/>
        <end position="28"/>
    </location>
</feature>
<feature type="transmembrane region" description="Helical" evidence="4">
    <location>
        <begin position="150"/>
        <end position="167"/>
    </location>
</feature>
<evidence type="ECO:0000256" key="3">
    <source>
        <dbReference type="ARBA" id="ARBA00023163"/>
    </source>
</evidence>
<evidence type="ECO:0000259" key="5">
    <source>
        <dbReference type="PROSITE" id="PS01124"/>
    </source>
</evidence>
<feature type="transmembrane region" description="Helical" evidence="4">
    <location>
        <begin position="112"/>
        <end position="130"/>
    </location>
</feature>
<reference evidence="6 7" key="1">
    <citation type="submission" date="2019-07" db="EMBL/GenBank/DDBJ databases">
        <authorList>
            <person name="Kim J."/>
        </authorList>
    </citation>
    <scope>NUCLEOTIDE SEQUENCE [LARGE SCALE GENOMIC DNA]</scope>
    <source>
        <strain evidence="7">dk17</strain>
    </source>
</reference>
<dbReference type="Gene3D" id="1.10.10.60">
    <property type="entry name" value="Homeodomain-like"/>
    <property type="match status" value="2"/>
</dbReference>
<protein>
    <submittedName>
        <fullName evidence="6">Helix-turn-helix transcriptional regulator</fullName>
    </submittedName>
</protein>
<dbReference type="EMBL" id="VOEJ01000001">
    <property type="protein sequence ID" value="TWR30945.1"/>
    <property type="molecule type" value="Genomic_DNA"/>
</dbReference>
<keyword evidence="3" id="KW-0804">Transcription</keyword>
<dbReference type="InterPro" id="IPR009057">
    <property type="entry name" value="Homeodomain-like_sf"/>
</dbReference>
<organism evidence="6 7">
    <name type="scientific">Mucilaginibacter pallidiroseus</name>
    <dbReference type="NCBI Taxonomy" id="2599295"/>
    <lineage>
        <taxon>Bacteria</taxon>
        <taxon>Pseudomonadati</taxon>
        <taxon>Bacteroidota</taxon>
        <taxon>Sphingobacteriia</taxon>
        <taxon>Sphingobacteriales</taxon>
        <taxon>Sphingobacteriaceae</taxon>
        <taxon>Mucilaginibacter</taxon>
    </lineage>
</organism>
<dbReference type="GO" id="GO:0003700">
    <property type="term" value="F:DNA-binding transcription factor activity"/>
    <property type="evidence" value="ECO:0007669"/>
    <property type="project" value="InterPro"/>
</dbReference>
<evidence type="ECO:0000256" key="2">
    <source>
        <dbReference type="ARBA" id="ARBA00023125"/>
    </source>
</evidence>
<comment type="caution">
    <text evidence="6">The sequence shown here is derived from an EMBL/GenBank/DDBJ whole genome shotgun (WGS) entry which is preliminary data.</text>
</comment>
<sequence>MYFIFGRNSSLLLAFFLHLVVYSILFLVRGKRDSRLSDQLLGFFLILASLFIVPWMTGFGGWYDKQPYRDILFYTPFLQPLFFGPLLYLYIKALTNVTYKVRKQELLHFLPGLLYLTWCLVVFVTDKLILKRYYLMNGRSDPDFDRWYSYAWLCSVVIYLLITLRYYQNYKQFAGVELSFADVAGFRWLRNFLWVFTALTVLFLFEQILSIFIELQYARNWYYFLAFAIICYYMAISAYNTQLVRDLKLTFDPDAITTQQNPVLVDDAVNLVDDTWMLLWKHKLDAAIEEKMFLKADLTLSDLALHLGTNPSLLSKVINGSYGLSFNDFINQHRVKEAVRLMQHPQYMNFSLLAIALEAGFYSKATFNRAFKKFTGVNPSQYLKQ</sequence>
<dbReference type="RefSeq" id="WP_146379842.1">
    <property type="nucleotide sequence ID" value="NZ_VOEJ01000001.1"/>
</dbReference>
<dbReference type="GO" id="GO:0043565">
    <property type="term" value="F:sequence-specific DNA binding"/>
    <property type="evidence" value="ECO:0007669"/>
    <property type="project" value="InterPro"/>
</dbReference>
<dbReference type="SMART" id="SM00342">
    <property type="entry name" value="HTH_ARAC"/>
    <property type="match status" value="1"/>
</dbReference>
<keyword evidence="1" id="KW-0805">Transcription regulation</keyword>
<dbReference type="Proteomes" id="UP000320042">
    <property type="component" value="Unassembled WGS sequence"/>
</dbReference>
<dbReference type="OrthoDB" id="9779074at2"/>
<keyword evidence="4" id="KW-0472">Membrane</keyword>
<keyword evidence="4" id="KW-1133">Transmembrane helix</keyword>